<protein>
    <recommendedName>
        <fullName evidence="3">N-acetyltransferase domain-containing protein</fullName>
    </recommendedName>
</protein>
<keyword evidence="1" id="KW-0808">Transferase</keyword>
<evidence type="ECO:0000259" key="3">
    <source>
        <dbReference type="PROSITE" id="PS51186"/>
    </source>
</evidence>
<dbReference type="AlphaFoldDB" id="A0A3B0S876"/>
<evidence type="ECO:0000256" key="2">
    <source>
        <dbReference type="ARBA" id="ARBA00023315"/>
    </source>
</evidence>
<feature type="domain" description="N-acetyltransferase" evidence="3">
    <location>
        <begin position="6"/>
        <end position="157"/>
    </location>
</feature>
<accession>A0A3B0S876</accession>
<sequence length="325" mass="36161">MTQSDGKMRPLTADDLAQVIEIDEKNIGRSRKDFFKRRLAAALKDPKQFVYIACVKDDLLLGYLLARLQKGEFGGDKTIAVVDDIGVGTDVQGQGIGRDLMAELTRIIRQKGIHEIRSQANWSDQNILHFFAASGFQLAPFYIYGRETAYLDQQVDDDIDDPVEIDFSDPSGDDSAALSRDRVPCRSLEQSDLSAIIKIDSKIMGIERMSYYQHKMDEIMEQSGIRVSLVAELDDHVVGFIMARVDFGEFGRTEPSAIIDTLGVDPAYGHKNVGSALLSQLLANLAVLRADQVRTEVRSNQLSLMGFLQNNGFQPAQSLVLSRKI</sequence>
<dbReference type="InterPro" id="IPR050832">
    <property type="entry name" value="Bact_Acetyltransf"/>
</dbReference>
<reference evidence="4" key="1">
    <citation type="submission" date="2018-06" db="EMBL/GenBank/DDBJ databases">
        <authorList>
            <person name="Zhirakovskaya E."/>
        </authorList>
    </citation>
    <scope>NUCLEOTIDE SEQUENCE</scope>
</reference>
<dbReference type="PROSITE" id="PS51186">
    <property type="entry name" value="GNAT"/>
    <property type="match status" value="2"/>
</dbReference>
<keyword evidence="2" id="KW-0012">Acyltransferase</keyword>
<proteinExistence type="predicted"/>
<dbReference type="InterPro" id="IPR016181">
    <property type="entry name" value="Acyl_CoA_acyltransferase"/>
</dbReference>
<organism evidence="4">
    <name type="scientific">hydrothermal vent metagenome</name>
    <dbReference type="NCBI Taxonomy" id="652676"/>
    <lineage>
        <taxon>unclassified sequences</taxon>
        <taxon>metagenomes</taxon>
        <taxon>ecological metagenomes</taxon>
    </lineage>
</organism>
<dbReference type="SUPFAM" id="SSF55729">
    <property type="entry name" value="Acyl-CoA N-acyltransferases (Nat)"/>
    <property type="match status" value="2"/>
</dbReference>
<evidence type="ECO:0000313" key="4">
    <source>
        <dbReference type="EMBL" id="VAV92533.1"/>
    </source>
</evidence>
<dbReference type="Pfam" id="PF00583">
    <property type="entry name" value="Acetyltransf_1"/>
    <property type="match status" value="2"/>
</dbReference>
<dbReference type="PANTHER" id="PTHR43877">
    <property type="entry name" value="AMINOALKYLPHOSPHONATE N-ACETYLTRANSFERASE-RELATED-RELATED"/>
    <property type="match status" value="1"/>
</dbReference>
<feature type="domain" description="N-acetyltransferase" evidence="3">
    <location>
        <begin position="183"/>
        <end position="325"/>
    </location>
</feature>
<dbReference type="CDD" id="cd04301">
    <property type="entry name" value="NAT_SF"/>
    <property type="match status" value="2"/>
</dbReference>
<dbReference type="InterPro" id="IPR000182">
    <property type="entry name" value="GNAT_dom"/>
</dbReference>
<dbReference type="Gene3D" id="3.40.630.30">
    <property type="match status" value="2"/>
</dbReference>
<evidence type="ECO:0000256" key="1">
    <source>
        <dbReference type="ARBA" id="ARBA00022679"/>
    </source>
</evidence>
<name>A0A3B0S876_9ZZZZ</name>
<dbReference type="EMBL" id="UOEJ01000035">
    <property type="protein sequence ID" value="VAV92533.1"/>
    <property type="molecule type" value="Genomic_DNA"/>
</dbReference>
<dbReference type="GO" id="GO:0016747">
    <property type="term" value="F:acyltransferase activity, transferring groups other than amino-acyl groups"/>
    <property type="evidence" value="ECO:0007669"/>
    <property type="project" value="InterPro"/>
</dbReference>
<gene>
    <name evidence="4" type="ORF">MNBD_ALPHA01-1478</name>
</gene>
<dbReference type="PANTHER" id="PTHR43877:SF2">
    <property type="entry name" value="AMINOALKYLPHOSPHONATE N-ACETYLTRANSFERASE-RELATED"/>
    <property type="match status" value="1"/>
</dbReference>